<dbReference type="Proteomes" id="UP001458880">
    <property type="component" value="Unassembled WGS sequence"/>
</dbReference>
<feature type="domain" description="Double jelly roll-like" evidence="1">
    <location>
        <begin position="224"/>
        <end position="383"/>
    </location>
</feature>
<sequence length="400" mass="46036">MDTLDIFQGLQFNEAITKKQLHTYYPRVSNFKTSDEIRISIQHQDVYTLPSESFIYIEGKFKRDAAGTGTCELTNNAYAFLFDQIRYEINGVQVDRCTKPGITSSIKGYISYGDNETKFLEMAGFAEDYKKIIINASQELILLRAGNDLNCYHNTTTGGTKVASFDIDKIEWHVPHINVNDEIRLKLLKTLNSNKSIYMPFRKWELFELPSLRKTNGMFLTSIKWELFELPSLRKTKTDVWPIKTSTNLEKPRYVIVTFQTARKDSLTADASKFDHASLTNLKLHLNADSFPYDNMNLQINENKYAAAYRMYASFQSSYYNRNNQPLLSYEKFKECALYVIDCANQKEAVKSSIVDVKLEQESLSGFTEDTTAYCLIIHDNIVEYTPLSGTVKKMDLVEL</sequence>
<dbReference type="Pfam" id="PF21738">
    <property type="entry name" value="DJR-like_dom"/>
    <property type="match status" value="2"/>
</dbReference>
<gene>
    <name evidence="2" type="ORF">QE152_g9382</name>
</gene>
<proteinExistence type="predicted"/>
<evidence type="ECO:0000313" key="3">
    <source>
        <dbReference type="Proteomes" id="UP001458880"/>
    </source>
</evidence>
<evidence type="ECO:0000313" key="2">
    <source>
        <dbReference type="EMBL" id="KAK9738987.1"/>
    </source>
</evidence>
<comment type="caution">
    <text evidence="2">The sequence shown here is derived from an EMBL/GenBank/DDBJ whole genome shotgun (WGS) entry which is preliminary data.</text>
</comment>
<feature type="domain" description="Double jelly roll-like" evidence="1">
    <location>
        <begin position="123"/>
        <end position="217"/>
    </location>
</feature>
<evidence type="ECO:0000259" key="1">
    <source>
        <dbReference type="Pfam" id="PF21738"/>
    </source>
</evidence>
<dbReference type="EMBL" id="JASPKY010000080">
    <property type="protein sequence ID" value="KAK9738987.1"/>
    <property type="molecule type" value="Genomic_DNA"/>
</dbReference>
<name>A0AAW1LZ30_POPJA</name>
<organism evidence="2 3">
    <name type="scientific">Popillia japonica</name>
    <name type="common">Japanese beetle</name>
    <dbReference type="NCBI Taxonomy" id="7064"/>
    <lineage>
        <taxon>Eukaryota</taxon>
        <taxon>Metazoa</taxon>
        <taxon>Ecdysozoa</taxon>
        <taxon>Arthropoda</taxon>
        <taxon>Hexapoda</taxon>
        <taxon>Insecta</taxon>
        <taxon>Pterygota</taxon>
        <taxon>Neoptera</taxon>
        <taxon>Endopterygota</taxon>
        <taxon>Coleoptera</taxon>
        <taxon>Polyphaga</taxon>
        <taxon>Scarabaeiformia</taxon>
        <taxon>Scarabaeidae</taxon>
        <taxon>Rutelinae</taxon>
        <taxon>Popillia</taxon>
    </lineage>
</organism>
<protein>
    <recommendedName>
        <fullName evidence="1">Double jelly roll-like domain-containing protein</fullName>
    </recommendedName>
</protein>
<accession>A0AAW1LZ30</accession>
<dbReference type="AlphaFoldDB" id="A0AAW1LZ30"/>
<keyword evidence="3" id="KW-1185">Reference proteome</keyword>
<dbReference type="PANTHER" id="PTHR36159:SF1">
    <property type="entry name" value="RETROVIRUS-RELATED POL POLYPROTEIN FROM TRANSPOSON 412-LIKE PROTEIN"/>
    <property type="match status" value="1"/>
</dbReference>
<dbReference type="InterPro" id="IPR049512">
    <property type="entry name" value="DJR-like_dom"/>
</dbReference>
<reference evidence="2 3" key="1">
    <citation type="journal article" date="2024" name="BMC Genomics">
        <title>De novo assembly and annotation of Popillia japonica's genome with initial clues to its potential as an invasive pest.</title>
        <authorList>
            <person name="Cucini C."/>
            <person name="Boschi S."/>
            <person name="Funari R."/>
            <person name="Cardaioli E."/>
            <person name="Iannotti N."/>
            <person name="Marturano G."/>
            <person name="Paoli F."/>
            <person name="Bruttini M."/>
            <person name="Carapelli A."/>
            <person name="Frati F."/>
            <person name="Nardi F."/>
        </authorList>
    </citation>
    <scope>NUCLEOTIDE SEQUENCE [LARGE SCALE GENOMIC DNA]</scope>
    <source>
        <strain evidence="2">DMR45628</strain>
    </source>
</reference>
<dbReference type="PANTHER" id="PTHR36159">
    <property type="entry name" value="PROTEIN CBG23766"/>
    <property type="match status" value="1"/>
</dbReference>